<comment type="caution">
    <text evidence="1">The sequence shown here is derived from an EMBL/GenBank/DDBJ whole genome shotgun (WGS) entry which is preliminary data.</text>
</comment>
<proteinExistence type="predicted"/>
<evidence type="ECO:0000313" key="1">
    <source>
        <dbReference type="EMBL" id="KAK6334499.1"/>
    </source>
</evidence>
<evidence type="ECO:0000313" key="2">
    <source>
        <dbReference type="Proteomes" id="UP001373714"/>
    </source>
</evidence>
<organism evidence="1 2">
    <name type="scientific">Orbilia blumenaviensis</name>
    <dbReference type="NCBI Taxonomy" id="1796055"/>
    <lineage>
        <taxon>Eukaryota</taxon>
        <taxon>Fungi</taxon>
        <taxon>Dikarya</taxon>
        <taxon>Ascomycota</taxon>
        <taxon>Pezizomycotina</taxon>
        <taxon>Orbiliomycetes</taxon>
        <taxon>Orbiliales</taxon>
        <taxon>Orbiliaceae</taxon>
        <taxon>Orbilia</taxon>
    </lineage>
</organism>
<dbReference type="AlphaFoldDB" id="A0AAV9U645"/>
<reference evidence="1 2" key="1">
    <citation type="submission" date="2019-10" db="EMBL/GenBank/DDBJ databases">
        <authorList>
            <person name="Palmer J.M."/>
        </authorList>
    </citation>
    <scope>NUCLEOTIDE SEQUENCE [LARGE SCALE GENOMIC DNA]</scope>
    <source>
        <strain evidence="1 2">TWF730</strain>
    </source>
</reference>
<gene>
    <name evidence="1" type="ORF">TWF730_003713</name>
</gene>
<protein>
    <submittedName>
        <fullName evidence="1">Uncharacterized protein</fullName>
    </submittedName>
</protein>
<accession>A0AAV9U645</accession>
<sequence>MCGTDGIPYQCGLYTDNTCGNGNTEHTNETTHGTVTPDISNAYKIVFSDPDNQWVKASWDDEDQEQVIRSYECIPSTSSAYGVFIKGGQGTTIGGVSGTGGSATTDGINVISETATVCAWELLPLYQVNSFG</sequence>
<keyword evidence="2" id="KW-1185">Reference proteome</keyword>
<name>A0AAV9U645_9PEZI</name>
<dbReference type="Proteomes" id="UP001373714">
    <property type="component" value="Unassembled WGS sequence"/>
</dbReference>
<dbReference type="EMBL" id="JAVHNS010000015">
    <property type="protein sequence ID" value="KAK6334499.1"/>
    <property type="molecule type" value="Genomic_DNA"/>
</dbReference>